<dbReference type="InterPro" id="IPR027417">
    <property type="entry name" value="P-loop_NTPase"/>
</dbReference>
<dbReference type="RefSeq" id="WP_306736153.1">
    <property type="nucleotide sequence ID" value="NZ_JANHAX010000003.1"/>
</dbReference>
<sequence>MERQQDLEQIAAQLDEYLSTREVPPHFRDWGARLIDHLRRPIRIVVTGLPGSGKSSLINMMLERQVIGGSDGVPVLDVTFGPEEQVLFELENGKTVERDGLLVDASPPRGVIRAQQMLPQPSLQGQSYRELGLGQAPEISKRILAAALKDADMVLWCTNSFGENEQLLWSSVPDEIKDHSFLVITRADRQMMWGVLSETLETLDPIVSEEFLGMYPVATLQALSALSAQQEPDAQLWSSSGGKSLCDEIAAQVASGRSADIDQAQMLLTQLTEGKWPTRAGAASVAAKVSSDAAEARANGAGISPSAGAEVGMQPAAGTQLILDSAVKILTASGKELLREIDGEAAVDTDAVLERCAATIGALSSHLHETLSDDPALQQAQDSAREGEEMLMLFQLERGEDAALDAVTLLLQMRKELSIRESA</sequence>
<dbReference type="AlphaFoldDB" id="A0AAE3WFS9"/>
<name>A0AAE3WFS9_9RHOB</name>
<reference evidence="1" key="2">
    <citation type="submission" date="2023-02" db="EMBL/GenBank/DDBJ databases">
        <title>'Rhodoalgimonas zhirmunskyi' gen. nov., isolated from a red alga.</title>
        <authorList>
            <person name="Nedashkovskaya O.I."/>
            <person name="Otstavnykh N.Y."/>
            <person name="Bystritskaya E.P."/>
            <person name="Balabanova L.A."/>
            <person name="Isaeva M.P."/>
        </authorList>
    </citation>
    <scope>NUCLEOTIDE SEQUENCE</scope>
    <source>
        <strain evidence="1">KCTC 52189</strain>
    </source>
</reference>
<proteinExistence type="predicted"/>
<gene>
    <name evidence="1" type="ORF">NO357_13340</name>
</gene>
<comment type="caution">
    <text evidence="1">The sequence shown here is derived from an EMBL/GenBank/DDBJ whole genome shotgun (WGS) entry which is preliminary data.</text>
</comment>
<dbReference type="EMBL" id="JANHAX010000003">
    <property type="protein sequence ID" value="MDQ2090887.1"/>
    <property type="molecule type" value="Genomic_DNA"/>
</dbReference>
<keyword evidence="2" id="KW-1185">Reference proteome</keyword>
<evidence type="ECO:0000313" key="1">
    <source>
        <dbReference type="EMBL" id="MDQ2090887.1"/>
    </source>
</evidence>
<organism evidence="1 2">
    <name type="scientific">Marimonas arenosa</name>
    <dbReference type="NCBI Taxonomy" id="1795305"/>
    <lineage>
        <taxon>Bacteria</taxon>
        <taxon>Pseudomonadati</taxon>
        <taxon>Pseudomonadota</taxon>
        <taxon>Alphaproteobacteria</taxon>
        <taxon>Rhodobacterales</taxon>
        <taxon>Paracoccaceae</taxon>
        <taxon>Marimonas</taxon>
    </lineage>
</organism>
<evidence type="ECO:0008006" key="3">
    <source>
        <dbReference type="Google" id="ProtNLM"/>
    </source>
</evidence>
<accession>A0AAE3WFS9</accession>
<dbReference type="Proteomes" id="UP001226762">
    <property type="component" value="Unassembled WGS sequence"/>
</dbReference>
<dbReference type="Gene3D" id="3.40.50.300">
    <property type="entry name" value="P-loop containing nucleotide triphosphate hydrolases"/>
    <property type="match status" value="1"/>
</dbReference>
<reference evidence="1" key="1">
    <citation type="submission" date="2022-07" db="EMBL/GenBank/DDBJ databases">
        <authorList>
            <person name="Otstavnykh N."/>
            <person name="Isaeva M."/>
            <person name="Bystritskaya E."/>
        </authorList>
    </citation>
    <scope>NUCLEOTIDE SEQUENCE</scope>
    <source>
        <strain evidence="1">KCTC 52189</strain>
    </source>
</reference>
<protein>
    <recommendedName>
        <fullName evidence="3">Dynamin family protein</fullName>
    </recommendedName>
</protein>
<dbReference type="SUPFAM" id="SSF52540">
    <property type="entry name" value="P-loop containing nucleoside triphosphate hydrolases"/>
    <property type="match status" value="1"/>
</dbReference>
<evidence type="ECO:0000313" key="2">
    <source>
        <dbReference type="Proteomes" id="UP001226762"/>
    </source>
</evidence>